<dbReference type="InterPro" id="IPR036972">
    <property type="entry name" value="Cyt_c_oxidase_su5b_sf"/>
</dbReference>
<keyword evidence="2 3" id="KW-0862">Zinc</keyword>
<gene>
    <name evidence="4" type="ORF">HGUI_01403</name>
</gene>
<feature type="binding site" evidence="3">
    <location>
        <position position="148"/>
    </location>
    <ligand>
        <name>Zn(2+)</name>
        <dbReference type="ChEBI" id="CHEBI:29105"/>
    </ligand>
</feature>
<dbReference type="Gene3D" id="2.60.11.10">
    <property type="entry name" value="Cytochrome c oxidase, subunit Vb"/>
    <property type="match status" value="1"/>
</dbReference>
<feature type="binding site" evidence="3">
    <location>
        <position position="172"/>
    </location>
    <ligand>
        <name>Zn(2+)</name>
        <dbReference type="ChEBI" id="CHEBI:29105"/>
    </ligand>
</feature>
<keyword evidence="1 3" id="KW-0479">Metal-binding</keyword>
<dbReference type="Pfam" id="PF01215">
    <property type="entry name" value="COX5B"/>
    <property type="match status" value="1"/>
</dbReference>
<dbReference type="VEuPathDB" id="FungiDB:HGUI_01403"/>
<dbReference type="AlphaFoldDB" id="A0A1L0B2N6"/>
<evidence type="ECO:0000256" key="2">
    <source>
        <dbReference type="ARBA" id="ARBA00022833"/>
    </source>
</evidence>
<dbReference type="GO" id="GO:0006123">
    <property type="term" value="P:mitochondrial electron transport, cytochrome c to oxygen"/>
    <property type="evidence" value="ECO:0007669"/>
    <property type="project" value="InterPro"/>
</dbReference>
<keyword evidence="5" id="KW-1185">Reference proteome</keyword>
<dbReference type="GO" id="GO:0046872">
    <property type="term" value="F:metal ion binding"/>
    <property type="evidence" value="ECO:0007669"/>
    <property type="project" value="UniProtKB-KW"/>
</dbReference>
<organism evidence="4 5">
    <name type="scientific">Hanseniaspora guilliermondii</name>
    <dbReference type="NCBI Taxonomy" id="56406"/>
    <lineage>
        <taxon>Eukaryota</taxon>
        <taxon>Fungi</taxon>
        <taxon>Dikarya</taxon>
        <taxon>Ascomycota</taxon>
        <taxon>Saccharomycotina</taxon>
        <taxon>Saccharomycetes</taxon>
        <taxon>Saccharomycodales</taxon>
        <taxon>Saccharomycodaceae</taxon>
        <taxon>Hanseniaspora</taxon>
    </lineage>
</organism>
<accession>A0A1L0B2N6</accession>
<feature type="binding site" evidence="3">
    <location>
        <position position="175"/>
    </location>
    <ligand>
        <name>Zn(2+)</name>
        <dbReference type="ChEBI" id="CHEBI:29105"/>
    </ligand>
</feature>
<feature type="binding site" evidence="3">
    <location>
        <position position="157"/>
    </location>
    <ligand>
        <name>Zn(2+)</name>
        <dbReference type="ChEBI" id="CHEBI:29105"/>
    </ligand>
</feature>
<evidence type="ECO:0000313" key="5">
    <source>
        <dbReference type="Proteomes" id="UP000183365"/>
    </source>
</evidence>
<dbReference type="PANTHER" id="PTHR10122">
    <property type="entry name" value="CYTOCHROME C OXIDASE SUBUNIT 5B, MITOCHONDRIAL"/>
    <property type="match status" value="1"/>
</dbReference>
<reference evidence="5" key="1">
    <citation type="submission" date="2016-11" db="EMBL/GenBank/DDBJ databases">
        <authorList>
            <person name="Guldener U."/>
        </authorList>
    </citation>
    <scope>NUCLEOTIDE SEQUENCE [LARGE SCALE GENOMIC DNA]</scope>
</reference>
<name>A0A1L0B2N6_9ASCO</name>
<evidence type="ECO:0000256" key="3">
    <source>
        <dbReference type="PIRSR" id="PIRSR602124-2"/>
    </source>
</evidence>
<dbReference type="InterPro" id="IPR002124">
    <property type="entry name" value="Cyt_c_oxidase_su5b"/>
</dbReference>
<proteinExistence type="predicted"/>
<dbReference type="EMBL" id="FQNF01000019">
    <property type="protein sequence ID" value="SGZ39203.1"/>
    <property type="molecule type" value="Genomic_DNA"/>
</dbReference>
<evidence type="ECO:0008006" key="6">
    <source>
        <dbReference type="Google" id="ProtNLM"/>
    </source>
</evidence>
<dbReference type="SUPFAM" id="SSF57802">
    <property type="entry name" value="Rubredoxin-like"/>
    <property type="match status" value="1"/>
</dbReference>
<dbReference type="GO" id="GO:0045277">
    <property type="term" value="C:respiratory chain complex IV"/>
    <property type="evidence" value="ECO:0007669"/>
    <property type="project" value="InterPro"/>
</dbReference>
<sequence length="195" mass="21751">MLSRVNVNRNLLKTSFRTFSISPSVFQNKVTKPKTAEEISKEYNTLIVENVKERDAKIKEFKEFMKEAGYDQTIYDIKSKDDLFGPGPKDNTVPTEYEQATGAARFEMLGKMAGIDVFDYGSSTPNRIGTPQDPIPVLSHDAFAYVGCGGIQDKNVHELIYLRPTTEEVARCPECGQCYKAVLVPGAEVHGEHGH</sequence>
<dbReference type="Proteomes" id="UP000183365">
    <property type="component" value="Unassembled WGS sequence"/>
</dbReference>
<dbReference type="GO" id="GO:0005740">
    <property type="term" value="C:mitochondrial envelope"/>
    <property type="evidence" value="ECO:0007669"/>
    <property type="project" value="InterPro"/>
</dbReference>
<dbReference type="OrthoDB" id="10249250at2759"/>
<dbReference type="PANTHER" id="PTHR10122:SF0">
    <property type="entry name" value="CYTOCHROME C OXIDASE SUBUNIT 5B, ISOFORM A-RELATED"/>
    <property type="match status" value="1"/>
</dbReference>
<protein>
    <recommendedName>
        <fullName evidence="6">Cytochrome c oxidase subunit 4, mitochondrial</fullName>
    </recommendedName>
</protein>
<dbReference type="PROSITE" id="PS51359">
    <property type="entry name" value="COX5B_2"/>
    <property type="match status" value="1"/>
</dbReference>
<evidence type="ECO:0000256" key="1">
    <source>
        <dbReference type="ARBA" id="ARBA00022723"/>
    </source>
</evidence>
<evidence type="ECO:0000313" key="4">
    <source>
        <dbReference type="EMBL" id="SGZ39203.1"/>
    </source>
</evidence>